<accession>A0A2T4DQQ1</accession>
<evidence type="ECO:0000259" key="2">
    <source>
        <dbReference type="PROSITE" id="PS50943"/>
    </source>
</evidence>
<dbReference type="InterPro" id="IPR010982">
    <property type="entry name" value="Lambda_DNA-bd_dom_sf"/>
</dbReference>
<dbReference type="Pfam" id="PF01381">
    <property type="entry name" value="HTH_3"/>
    <property type="match status" value="1"/>
</dbReference>
<dbReference type="PANTHER" id="PTHR46797:SF1">
    <property type="entry name" value="METHYLPHOSPHONATE SYNTHASE"/>
    <property type="match status" value="1"/>
</dbReference>
<dbReference type="InterPro" id="IPR001387">
    <property type="entry name" value="Cro/C1-type_HTH"/>
</dbReference>
<dbReference type="GO" id="GO:0003700">
    <property type="term" value="F:DNA-binding transcription factor activity"/>
    <property type="evidence" value="ECO:0007669"/>
    <property type="project" value="TreeGrafter"/>
</dbReference>
<comment type="caution">
    <text evidence="3">The sequence shown here is derived from an EMBL/GenBank/DDBJ whole genome shotgun (WGS) entry which is preliminary data.</text>
</comment>
<dbReference type="InterPro" id="IPR050807">
    <property type="entry name" value="TransReg_Diox_bact_type"/>
</dbReference>
<dbReference type="EMBL" id="PYVU01000068">
    <property type="protein sequence ID" value="PTB96068.1"/>
    <property type="molecule type" value="Genomic_DNA"/>
</dbReference>
<sequence length="67" mass="7649">MDKKALGNSIRERRKFLKITQEDLADISEISERTLRSIEKGEANPEFDSLLKICQVLGLSIDINVMK</sequence>
<dbReference type="GO" id="GO:0005829">
    <property type="term" value="C:cytosol"/>
    <property type="evidence" value="ECO:0007669"/>
    <property type="project" value="TreeGrafter"/>
</dbReference>
<dbReference type="GO" id="GO:0003677">
    <property type="term" value="F:DNA binding"/>
    <property type="evidence" value="ECO:0007669"/>
    <property type="project" value="UniProtKB-KW"/>
</dbReference>
<name>A0A2T4DQQ1_9BACT</name>
<dbReference type="Gene3D" id="1.10.260.40">
    <property type="entry name" value="lambda repressor-like DNA-binding domains"/>
    <property type="match status" value="1"/>
</dbReference>
<dbReference type="PANTHER" id="PTHR46797">
    <property type="entry name" value="HTH-TYPE TRANSCRIPTIONAL REGULATOR"/>
    <property type="match status" value="1"/>
</dbReference>
<dbReference type="PROSITE" id="PS50943">
    <property type="entry name" value="HTH_CROC1"/>
    <property type="match status" value="1"/>
</dbReference>
<reference evidence="3 4" key="1">
    <citation type="submission" date="2018-03" db="EMBL/GenBank/DDBJ databases">
        <title>Cross-interface Injection: A General Nanoliter Liquid Handling Method Applied to Single Cells Genome Amplification Automated Nanoliter Liquid Handling Applied to Single Cell Multiple Displacement Amplification.</title>
        <authorList>
            <person name="Yun J."/>
            <person name="Xu P."/>
            <person name="Xu J."/>
            <person name="Dai X."/>
            <person name="Wang Y."/>
            <person name="Zheng X."/>
            <person name="Cao C."/>
            <person name="Yi Q."/>
            <person name="Zhu Y."/>
            <person name="Wang L."/>
            <person name="Dong Z."/>
            <person name="Huang Y."/>
            <person name="Huang L."/>
            <person name="Du W."/>
        </authorList>
    </citation>
    <scope>NUCLEOTIDE SEQUENCE [LARGE SCALE GENOMIC DNA]</scope>
    <source>
        <strain evidence="3 4">Z-D1-2</strain>
    </source>
</reference>
<dbReference type="CDD" id="cd00093">
    <property type="entry name" value="HTH_XRE"/>
    <property type="match status" value="1"/>
</dbReference>
<dbReference type="SMART" id="SM00530">
    <property type="entry name" value="HTH_XRE"/>
    <property type="match status" value="1"/>
</dbReference>
<gene>
    <name evidence="3" type="ORF">C9994_08940</name>
</gene>
<proteinExistence type="predicted"/>
<dbReference type="AlphaFoldDB" id="A0A2T4DQQ1"/>
<dbReference type="SUPFAM" id="SSF47413">
    <property type="entry name" value="lambda repressor-like DNA-binding domains"/>
    <property type="match status" value="1"/>
</dbReference>
<protein>
    <submittedName>
        <fullName evidence="3">Transcriptional regulator</fullName>
    </submittedName>
</protein>
<organism evidence="3 4">
    <name type="scientific">Marivirga lumbricoides</name>
    <dbReference type="NCBI Taxonomy" id="1046115"/>
    <lineage>
        <taxon>Bacteria</taxon>
        <taxon>Pseudomonadati</taxon>
        <taxon>Bacteroidota</taxon>
        <taxon>Cytophagia</taxon>
        <taxon>Cytophagales</taxon>
        <taxon>Marivirgaceae</taxon>
        <taxon>Marivirga</taxon>
    </lineage>
</organism>
<feature type="domain" description="HTH cro/C1-type" evidence="2">
    <location>
        <begin position="10"/>
        <end position="64"/>
    </location>
</feature>
<evidence type="ECO:0000313" key="3">
    <source>
        <dbReference type="EMBL" id="PTB96068.1"/>
    </source>
</evidence>
<evidence type="ECO:0000256" key="1">
    <source>
        <dbReference type="ARBA" id="ARBA00023125"/>
    </source>
</evidence>
<dbReference type="Proteomes" id="UP000240608">
    <property type="component" value="Unassembled WGS sequence"/>
</dbReference>
<evidence type="ECO:0000313" key="4">
    <source>
        <dbReference type="Proteomes" id="UP000240608"/>
    </source>
</evidence>
<keyword evidence="1" id="KW-0238">DNA-binding</keyword>